<protein>
    <submittedName>
        <fullName evidence="1">Uncharacterized protein</fullName>
    </submittedName>
</protein>
<gene>
    <name evidence="1" type="ORF">BS47DRAFT_1385671</name>
</gene>
<evidence type="ECO:0000313" key="2">
    <source>
        <dbReference type="Proteomes" id="UP000886523"/>
    </source>
</evidence>
<reference evidence="1" key="1">
    <citation type="journal article" date="2020" name="Nat. Commun.">
        <title>Large-scale genome sequencing of mycorrhizal fungi provides insights into the early evolution of symbiotic traits.</title>
        <authorList>
            <person name="Miyauchi S."/>
            <person name="Kiss E."/>
            <person name="Kuo A."/>
            <person name="Drula E."/>
            <person name="Kohler A."/>
            <person name="Sanchez-Garcia M."/>
            <person name="Morin E."/>
            <person name="Andreopoulos B."/>
            <person name="Barry K.W."/>
            <person name="Bonito G."/>
            <person name="Buee M."/>
            <person name="Carver A."/>
            <person name="Chen C."/>
            <person name="Cichocki N."/>
            <person name="Clum A."/>
            <person name="Culley D."/>
            <person name="Crous P.W."/>
            <person name="Fauchery L."/>
            <person name="Girlanda M."/>
            <person name="Hayes R.D."/>
            <person name="Keri Z."/>
            <person name="LaButti K."/>
            <person name="Lipzen A."/>
            <person name="Lombard V."/>
            <person name="Magnuson J."/>
            <person name="Maillard F."/>
            <person name="Murat C."/>
            <person name="Nolan M."/>
            <person name="Ohm R.A."/>
            <person name="Pangilinan J."/>
            <person name="Pereira M.F."/>
            <person name="Perotto S."/>
            <person name="Peter M."/>
            <person name="Pfister S."/>
            <person name="Riley R."/>
            <person name="Sitrit Y."/>
            <person name="Stielow J.B."/>
            <person name="Szollosi G."/>
            <person name="Zifcakova L."/>
            <person name="Stursova M."/>
            <person name="Spatafora J.W."/>
            <person name="Tedersoo L."/>
            <person name="Vaario L.M."/>
            <person name="Yamada A."/>
            <person name="Yan M."/>
            <person name="Wang P."/>
            <person name="Xu J."/>
            <person name="Bruns T."/>
            <person name="Baldrian P."/>
            <person name="Vilgalys R."/>
            <person name="Dunand C."/>
            <person name="Henrissat B."/>
            <person name="Grigoriev I.V."/>
            <person name="Hibbett D."/>
            <person name="Nagy L.G."/>
            <person name="Martin F.M."/>
        </authorList>
    </citation>
    <scope>NUCLEOTIDE SEQUENCE</scope>
    <source>
        <strain evidence="1">UP504</strain>
    </source>
</reference>
<accession>A0A9P6DLU5</accession>
<keyword evidence="2" id="KW-1185">Reference proteome</keyword>
<comment type="caution">
    <text evidence="1">The sequence shown here is derived from an EMBL/GenBank/DDBJ whole genome shotgun (WGS) entry which is preliminary data.</text>
</comment>
<dbReference type="Proteomes" id="UP000886523">
    <property type="component" value="Unassembled WGS sequence"/>
</dbReference>
<dbReference type="EMBL" id="MU129120">
    <property type="protein sequence ID" value="KAF9506212.1"/>
    <property type="molecule type" value="Genomic_DNA"/>
</dbReference>
<name>A0A9P6DLU5_9AGAM</name>
<proteinExistence type="predicted"/>
<organism evidence="1 2">
    <name type="scientific">Hydnum rufescens UP504</name>
    <dbReference type="NCBI Taxonomy" id="1448309"/>
    <lineage>
        <taxon>Eukaryota</taxon>
        <taxon>Fungi</taxon>
        <taxon>Dikarya</taxon>
        <taxon>Basidiomycota</taxon>
        <taxon>Agaricomycotina</taxon>
        <taxon>Agaricomycetes</taxon>
        <taxon>Cantharellales</taxon>
        <taxon>Hydnaceae</taxon>
        <taxon>Hydnum</taxon>
    </lineage>
</organism>
<evidence type="ECO:0000313" key="1">
    <source>
        <dbReference type="EMBL" id="KAF9506212.1"/>
    </source>
</evidence>
<sequence length="221" mass="25050">MTQQQQQQQWQQQQQQQHMTTTTPGWHFLGIFQAVSGISCVNDKADECLKAPTLEMLLHLELLSDRPEWSPMVPLESPKSQLSIKHNIICFGGYLVTKRQEEYRGDEEITTHLTPEHLHVKPIMKTIGNELMEIWGKRACLKVLIQGFPSGILTQRIQQLCYSLKPHRGDNRDMAMIKDPGMPPSRNLTEVVSGCCSGPSPPLVLLPEATQRWKQQGNGDS</sequence>
<dbReference type="AlphaFoldDB" id="A0A9P6DLU5"/>